<evidence type="ECO:0000313" key="1">
    <source>
        <dbReference type="EMBL" id="EDW56506.1"/>
    </source>
</evidence>
<reference evidence="1 2" key="1">
    <citation type="journal article" date="2007" name="Nature">
        <title>Evolution of genes and genomes on the Drosophila phylogeny.</title>
        <authorList>
            <consortium name="Drosophila 12 Genomes Consortium"/>
            <person name="Clark A.G."/>
            <person name="Eisen M.B."/>
            <person name="Smith D.R."/>
            <person name="Bergman C.M."/>
            <person name="Oliver B."/>
            <person name="Markow T.A."/>
            <person name="Kaufman T.C."/>
            <person name="Kellis M."/>
            <person name="Gelbart W."/>
            <person name="Iyer V.N."/>
            <person name="Pollard D.A."/>
            <person name="Sackton T.B."/>
            <person name="Larracuente A.M."/>
            <person name="Singh N.D."/>
            <person name="Abad J.P."/>
            <person name="Abt D.N."/>
            <person name="Adryan B."/>
            <person name="Aguade M."/>
            <person name="Akashi H."/>
            <person name="Anderson W.W."/>
            <person name="Aquadro C.F."/>
            <person name="Ardell D.H."/>
            <person name="Arguello R."/>
            <person name="Artieri C.G."/>
            <person name="Barbash D.A."/>
            <person name="Barker D."/>
            <person name="Barsanti P."/>
            <person name="Batterham P."/>
            <person name="Batzoglou S."/>
            <person name="Begun D."/>
            <person name="Bhutkar A."/>
            <person name="Blanco E."/>
            <person name="Bosak S.A."/>
            <person name="Bradley R.K."/>
            <person name="Brand A.D."/>
            <person name="Brent M.R."/>
            <person name="Brooks A.N."/>
            <person name="Brown R.H."/>
            <person name="Butlin R.K."/>
            <person name="Caggese C."/>
            <person name="Calvi B.R."/>
            <person name="Bernardo de Carvalho A."/>
            <person name="Caspi A."/>
            <person name="Castrezana S."/>
            <person name="Celniker S.E."/>
            <person name="Chang J.L."/>
            <person name="Chapple C."/>
            <person name="Chatterji S."/>
            <person name="Chinwalla A."/>
            <person name="Civetta A."/>
            <person name="Clifton S.W."/>
            <person name="Comeron J.M."/>
            <person name="Costello J.C."/>
            <person name="Coyne J.A."/>
            <person name="Daub J."/>
            <person name="David R.G."/>
            <person name="Delcher A.L."/>
            <person name="Delehaunty K."/>
            <person name="Do C.B."/>
            <person name="Ebling H."/>
            <person name="Edwards K."/>
            <person name="Eickbush T."/>
            <person name="Evans J.D."/>
            <person name="Filipski A."/>
            <person name="Findeiss S."/>
            <person name="Freyhult E."/>
            <person name="Fulton L."/>
            <person name="Fulton R."/>
            <person name="Garcia A.C."/>
            <person name="Gardiner A."/>
            <person name="Garfield D.A."/>
            <person name="Garvin B.E."/>
            <person name="Gibson G."/>
            <person name="Gilbert D."/>
            <person name="Gnerre S."/>
            <person name="Godfrey J."/>
            <person name="Good R."/>
            <person name="Gotea V."/>
            <person name="Gravely B."/>
            <person name="Greenberg A.J."/>
            <person name="Griffiths-Jones S."/>
            <person name="Gross S."/>
            <person name="Guigo R."/>
            <person name="Gustafson E.A."/>
            <person name="Haerty W."/>
            <person name="Hahn M.W."/>
            <person name="Halligan D.L."/>
            <person name="Halpern A.L."/>
            <person name="Halter G.M."/>
            <person name="Han M.V."/>
            <person name="Heger A."/>
            <person name="Hillier L."/>
            <person name="Hinrichs A.S."/>
            <person name="Holmes I."/>
            <person name="Hoskins R.A."/>
            <person name="Hubisz M.J."/>
            <person name="Hultmark D."/>
            <person name="Huntley M.A."/>
            <person name="Jaffe D.B."/>
            <person name="Jagadeeshan S."/>
            <person name="Jeck W.R."/>
            <person name="Johnson J."/>
            <person name="Jones C.D."/>
            <person name="Jordan W.C."/>
            <person name="Karpen G.H."/>
            <person name="Kataoka E."/>
            <person name="Keightley P.D."/>
            <person name="Kheradpour P."/>
            <person name="Kirkness E.F."/>
            <person name="Koerich L.B."/>
            <person name="Kristiansen K."/>
            <person name="Kudrna D."/>
            <person name="Kulathinal R.J."/>
            <person name="Kumar S."/>
            <person name="Kwok R."/>
            <person name="Lander E."/>
            <person name="Langley C.H."/>
            <person name="Lapoint R."/>
            <person name="Lazzaro B.P."/>
            <person name="Lee S.J."/>
            <person name="Levesque L."/>
            <person name="Li R."/>
            <person name="Lin C.F."/>
            <person name="Lin M.F."/>
            <person name="Lindblad-Toh K."/>
            <person name="Llopart A."/>
            <person name="Long M."/>
            <person name="Low L."/>
            <person name="Lozovsky E."/>
            <person name="Lu J."/>
            <person name="Luo M."/>
            <person name="Machado C.A."/>
            <person name="Makalowski W."/>
            <person name="Marzo M."/>
            <person name="Matsuda M."/>
            <person name="Matzkin L."/>
            <person name="McAllister B."/>
            <person name="McBride C.S."/>
            <person name="McKernan B."/>
            <person name="McKernan K."/>
            <person name="Mendez-Lago M."/>
            <person name="Minx P."/>
            <person name="Mollenhauer M.U."/>
            <person name="Montooth K."/>
            <person name="Mount S.M."/>
            <person name="Mu X."/>
            <person name="Myers E."/>
            <person name="Negre B."/>
            <person name="Newfeld S."/>
            <person name="Nielsen R."/>
            <person name="Noor M.A."/>
            <person name="O'Grady P."/>
            <person name="Pachter L."/>
            <person name="Papaceit M."/>
            <person name="Parisi M.J."/>
            <person name="Parisi M."/>
            <person name="Parts L."/>
            <person name="Pedersen J.S."/>
            <person name="Pesole G."/>
            <person name="Phillippy A.M."/>
            <person name="Ponting C.P."/>
            <person name="Pop M."/>
            <person name="Porcelli D."/>
            <person name="Powell J.R."/>
            <person name="Prohaska S."/>
            <person name="Pruitt K."/>
            <person name="Puig M."/>
            <person name="Quesneville H."/>
            <person name="Ram K.R."/>
            <person name="Rand D."/>
            <person name="Rasmussen M.D."/>
            <person name="Reed L.K."/>
            <person name="Reenan R."/>
            <person name="Reily A."/>
            <person name="Remington K.A."/>
            <person name="Rieger T.T."/>
            <person name="Ritchie M.G."/>
            <person name="Robin C."/>
            <person name="Rogers Y.H."/>
            <person name="Rohde C."/>
            <person name="Rozas J."/>
            <person name="Rubenfield M.J."/>
            <person name="Ruiz A."/>
            <person name="Russo S."/>
            <person name="Salzberg S.L."/>
            <person name="Sanchez-Gracia A."/>
            <person name="Saranga D.J."/>
            <person name="Sato H."/>
            <person name="Schaeffer S.W."/>
            <person name="Schatz M.C."/>
            <person name="Schlenke T."/>
            <person name="Schwartz R."/>
            <person name="Segarra C."/>
            <person name="Singh R.S."/>
            <person name="Sirot L."/>
            <person name="Sirota M."/>
            <person name="Sisneros N.B."/>
            <person name="Smith C.D."/>
            <person name="Smith T.F."/>
            <person name="Spieth J."/>
            <person name="Stage D.E."/>
            <person name="Stark A."/>
            <person name="Stephan W."/>
            <person name="Strausberg R.L."/>
            <person name="Strempel S."/>
            <person name="Sturgill D."/>
            <person name="Sutton G."/>
            <person name="Sutton G.G."/>
            <person name="Tao W."/>
            <person name="Teichmann S."/>
            <person name="Tobari Y.N."/>
            <person name="Tomimura Y."/>
            <person name="Tsolas J.M."/>
            <person name="Valente V.L."/>
            <person name="Venter E."/>
            <person name="Venter J.C."/>
            <person name="Vicario S."/>
            <person name="Vieira F.G."/>
            <person name="Vilella A.J."/>
            <person name="Villasante A."/>
            <person name="Walenz B."/>
            <person name="Wang J."/>
            <person name="Wasserman M."/>
            <person name="Watts T."/>
            <person name="Wilson D."/>
            <person name="Wilson R.K."/>
            <person name="Wing R.A."/>
            <person name="Wolfner M.F."/>
            <person name="Wong A."/>
            <person name="Wong G.K."/>
            <person name="Wu C.I."/>
            <person name="Wu G."/>
            <person name="Yamamoto D."/>
            <person name="Yang H.P."/>
            <person name="Yang S.P."/>
            <person name="Yorke J.A."/>
            <person name="Yoshida K."/>
            <person name="Zdobnov E."/>
            <person name="Zhang P."/>
            <person name="Zhang Y."/>
            <person name="Zimin A.V."/>
            <person name="Baldwin J."/>
            <person name="Abdouelleil A."/>
            <person name="Abdulkadir J."/>
            <person name="Abebe A."/>
            <person name="Abera B."/>
            <person name="Abreu J."/>
            <person name="Acer S.C."/>
            <person name="Aftuck L."/>
            <person name="Alexander A."/>
            <person name="An P."/>
            <person name="Anderson E."/>
            <person name="Anderson S."/>
            <person name="Arachi H."/>
            <person name="Azer M."/>
            <person name="Bachantsang P."/>
            <person name="Barry A."/>
            <person name="Bayul T."/>
            <person name="Berlin A."/>
            <person name="Bessette D."/>
            <person name="Bloom T."/>
            <person name="Blye J."/>
            <person name="Boguslavskiy L."/>
            <person name="Bonnet C."/>
            <person name="Boukhgalter B."/>
            <person name="Bourzgui I."/>
            <person name="Brown A."/>
            <person name="Cahill P."/>
            <person name="Channer S."/>
            <person name="Cheshatsang Y."/>
            <person name="Chuda L."/>
            <person name="Citroen M."/>
            <person name="Collymore A."/>
            <person name="Cooke P."/>
            <person name="Costello M."/>
            <person name="D'Aco K."/>
            <person name="Daza R."/>
            <person name="De Haan G."/>
            <person name="DeGray S."/>
            <person name="DeMaso C."/>
            <person name="Dhargay N."/>
            <person name="Dooley K."/>
            <person name="Dooley E."/>
            <person name="Doricent M."/>
            <person name="Dorje P."/>
            <person name="Dorjee K."/>
            <person name="Dupes A."/>
            <person name="Elong R."/>
            <person name="Falk J."/>
            <person name="Farina A."/>
            <person name="Faro S."/>
            <person name="Ferguson D."/>
            <person name="Fisher S."/>
            <person name="Foley C.D."/>
            <person name="Franke A."/>
            <person name="Friedrich D."/>
            <person name="Gadbois L."/>
            <person name="Gearin G."/>
            <person name="Gearin C.R."/>
            <person name="Giannoukos G."/>
            <person name="Goode T."/>
            <person name="Graham J."/>
            <person name="Grandbois E."/>
            <person name="Grewal S."/>
            <person name="Gyaltsen K."/>
            <person name="Hafez N."/>
            <person name="Hagos B."/>
            <person name="Hall J."/>
            <person name="Henson C."/>
            <person name="Hollinger A."/>
            <person name="Honan T."/>
            <person name="Huard M.D."/>
            <person name="Hughes L."/>
            <person name="Hurhula B."/>
            <person name="Husby M.E."/>
            <person name="Kamat A."/>
            <person name="Kanga B."/>
            <person name="Kashin S."/>
            <person name="Khazanovich D."/>
            <person name="Kisner P."/>
            <person name="Lance K."/>
            <person name="Lara M."/>
            <person name="Lee W."/>
            <person name="Lennon N."/>
            <person name="Letendre F."/>
            <person name="LeVine R."/>
            <person name="Lipovsky A."/>
            <person name="Liu X."/>
            <person name="Liu J."/>
            <person name="Liu S."/>
            <person name="Lokyitsang T."/>
            <person name="Lokyitsang Y."/>
            <person name="Lubonja R."/>
            <person name="Lui A."/>
            <person name="MacDonald P."/>
            <person name="Magnisalis V."/>
            <person name="Maru K."/>
            <person name="Matthews C."/>
            <person name="McCusker W."/>
            <person name="McDonough S."/>
            <person name="Mehta T."/>
            <person name="Meldrim J."/>
            <person name="Meneus L."/>
            <person name="Mihai O."/>
            <person name="Mihalev A."/>
            <person name="Mihova T."/>
            <person name="Mittelman R."/>
            <person name="Mlenga V."/>
            <person name="Montmayeur A."/>
            <person name="Mulrain L."/>
            <person name="Navidi A."/>
            <person name="Naylor J."/>
            <person name="Negash T."/>
            <person name="Nguyen T."/>
            <person name="Nguyen N."/>
            <person name="Nicol R."/>
            <person name="Norbu C."/>
            <person name="Norbu N."/>
            <person name="Novod N."/>
            <person name="O'Neill B."/>
            <person name="Osman S."/>
            <person name="Markiewicz E."/>
            <person name="Oyono O.L."/>
            <person name="Patti C."/>
            <person name="Phunkhang P."/>
            <person name="Pierre F."/>
            <person name="Priest M."/>
            <person name="Raghuraman S."/>
            <person name="Rege F."/>
            <person name="Reyes R."/>
            <person name="Rise C."/>
            <person name="Rogov P."/>
            <person name="Ross K."/>
            <person name="Ryan E."/>
            <person name="Settipalli S."/>
            <person name="Shea T."/>
            <person name="Sherpa N."/>
            <person name="Shi L."/>
            <person name="Shih D."/>
            <person name="Sparrow T."/>
            <person name="Spaulding J."/>
            <person name="Stalker J."/>
            <person name="Stange-Thomann N."/>
            <person name="Stavropoulos S."/>
            <person name="Stone C."/>
            <person name="Strader C."/>
            <person name="Tesfaye S."/>
            <person name="Thomson T."/>
            <person name="Thoulutsang Y."/>
            <person name="Thoulutsang D."/>
            <person name="Topham K."/>
            <person name="Topping I."/>
            <person name="Tsamla T."/>
            <person name="Vassiliev H."/>
            <person name="Vo A."/>
            <person name="Wangchuk T."/>
            <person name="Wangdi T."/>
            <person name="Weiand M."/>
            <person name="Wilkinson J."/>
            <person name="Wilson A."/>
            <person name="Yadav S."/>
            <person name="Young G."/>
            <person name="Yu Q."/>
            <person name="Zembek L."/>
            <person name="Zhong D."/>
            <person name="Zimmer A."/>
            <person name="Zwirko Z."/>
            <person name="Jaffe D.B."/>
            <person name="Alvarez P."/>
            <person name="Brockman W."/>
            <person name="Butler J."/>
            <person name="Chin C."/>
            <person name="Gnerre S."/>
            <person name="Grabherr M."/>
            <person name="Kleber M."/>
            <person name="Mauceli E."/>
            <person name="MacCallum I."/>
        </authorList>
    </citation>
    <scope>NUCLEOTIDE SEQUENCE [LARGE SCALE GENOMIC DNA]</scope>
    <source>
        <strain evidence="2">Rob3c / Tucson 14021-0248.25</strain>
    </source>
</reference>
<dbReference type="HOGENOM" id="CLU_1837197_0_0_1"/>
<dbReference type="EMBL" id="CH480912">
    <property type="protein sequence ID" value="EDW56506.1"/>
    <property type="molecule type" value="Genomic_DNA"/>
</dbReference>
<gene>
    <name evidence="1" type="primary">Dsec\GM18787</name>
    <name evidence="1" type="ORF">Dsec_GM18787</name>
</gene>
<accession>B4IM17</accession>
<organism evidence="2">
    <name type="scientific">Drosophila sechellia</name>
    <name type="common">Fruit fly</name>
    <dbReference type="NCBI Taxonomy" id="7238"/>
    <lineage>
        <taxon>Eukaryota</taxon>
        <taxon>Metazoa</taxon>
        <taxon>Ecdysozoa</taxon>
        <taxon>Arthropoda</taxon>
        <taxon>Hexapoda</taxon>
        <taxon>Insecta</taxon>
        <taxon>Pterygota</taxon>
        <taxon>Neoptera</taxon>
        <taxon>Endopterygota</taxon>
        <taxon>Diptera</taxon>
        <taxon>Brachycera</taxon>
        <taxon>Muscomorpha</taxon>
        <taxon>Ephydroidea</taxon>
        <taxon>Drosophilidae</taxon>
        <taxon>Drosophila</taxon>
        <taxon>Sophophora</taxon>
    </lineage>
</organism>
<dbReference type="PhylomeDB" id="B4IM17"/>
<keyword evidence="2" id="KW-1185">Reference proteome</keyword>
<proteinExistence type="predicted"/>
<name>B4IM17_DROSE</name>
<sequence length="140" mass="14927">MSESYGQNTRVAQLALDGCSSCGCSSCGCSSSWAGHLSIWSSNYPVAPASISAKPSTTEVPCLSSAAYRNAHQAEITQCLEGITAAGAWKWRTLPLKCSEVCNRNQTPQLKDDAPNLEAQLEARSWELGAKQACPDSNQK</sequence>
<protein>
    <submittedName>
        <fullName evidence="1">GM18787</fullName>
    </submittedName>
</protein>
<dbReference type="AlphaFoldDB" id="B4IM17"/>
<evidence type="ECO:0000313" key="2">
    <source>
        <dbReference type="Proteomes" id="UP000001292"/>
    </source>
</evidence>
<dbReference type="Proteomes" id="UP000001292">
    <property type="component" value="Unassembled WGS sequence"/>
</dbReference>